<name>A0A212K6F4_9PROT</name>
<keyword evidence="2" id="KW-0732">Signal</keyword>
<dbReference type="PANTHER" id="PTHR34001:SF3">
    <property type="entry name" value="BLL7405 PROTEIN"/>
    <property type="match status" value="1"/>
</dbReference>
<dbReference type="EMBL" id="FLUO01000001">
    <property type="protein sequence ID" value="SBW07291.1"/>
    <property type="molecule type" value="Genomic_DNA"/>
</dbReference>
<sequence length="187" mass="20613">MDLSDWRGSGSLMAGYSRQFGNVVLGLDASVDALFLNPEKTATFRVLSGAQPTAWVRQEVSADWMATLRPRVGWAQDRWQVYTTGGPAVTRLKVSTSYDDDYDAVGGHGRSTTRKTKLGWSAGMGGEYALDENWALNAQFLYTDFGSVKTKTHVTHAAHVETADVHSKADLKTTSIMFGLTYRFNSF</sequence>
<evidence type="ECO:0000256" key="4">
    <source>
        <dbReference type="ARBA" id="ARBA00038306"/>
    </source>
</evidence>
<gene>
    <name evidence="6" type="ORF">KL86APRO_12225</name>
</gene>
<reference evidence="6" key="1">
    <citation type="submission" date="2016-04" db="EMBL/GenBank/DDBJ databases">
        <authorList>
            <person name="Evans L.H."/>
            <person name="Alamgir A."/>
            <person name="Owens N."/>
            <person name="Weber N.D."/>
            <person name="Virtaneva K."/>
            <person name="Barbian K."/>
            <person name="Babar A."/>
            <person name="Rosenke K."/>
        </authorList>
    </citation>
    <scope>NUCLEOTIDE SEQUENCE</scope>
    <source>
        <strain evidence="6">86</strain>
    </source>
</reference>
<evidence type="ECO:0000259" key="5">
    <source>
        <dbReference type="Pfam" id="PF13505"/>
    </source>
</evidence>
<evidence type="ECO:0000313" key="6">
    <source>
        <dbReference type="EMBL" id="SBW07291.1"/>
    </source>
</evidence>
<evidence type="ECO:0000256" key="2">
    <source>
        <dbReference type="ARBA" id="ARBA00022729"/>
    </source>
</evidence>
<comment type="subcellular location">
    <subcellularLocation>
        <location evidence="1">Membrane</location>
    </subcellularLocation>
</comment>
<dbReference type="AlphaFoldDB" id="A0A212K6F4"/>
<dbReference type="SUPFAM" id="SSF56925">
    <property type="entry name" value="OMPA-like"/>
    <property type="match status" value="1"/>
</dbReference>
<organism evidence="6">
    <name type="scientific">uncultured Alphaproteobacteria bacterium</name>
    <dbReference type="NCBI Taxonomy" id="91750"/>
    <lineage>
        <taxon>Bacteria</taxon>
        <taxon>Pseudomonadati</taxon>
        <taxon>Pseudomonadota</taxon>
        <taxon>Alphaproteobacteria</taxon>
        <taxon>environmental samples</taxon>
    </lineage>
</organism>
<dbReference type="InterPro" id="IPR051692">
    <property type="entry name" value="OMP-like"/>
</dbReference>
<dbReference type="InterPro" id="IPR011250">
    <property type="entry name" value="OMP/PagP_B-barrel"/>
</dbReference>
<dbReference type="InterPro" id="IPR027385">
    <property type="entry name" value="Beta-barrel_OMP"/>
</dbReference>
<proteinExistence type="inferred from homology"/>
<dbReference type="PANTHER" id="PTHR34001">
    <property type="entry name" value="BLL7405 PROTEIN"/>
    <property type="match status" value="1"/>
</dbReference>
<dbReference type="Gene3D" id="2.40.160.20">
    <property type="match status" value="1"/>
</dbReference>
<protein>
    <submittedName>
        <fullName evidence="6">Outer membrane protein Omp31</fullName>
    </submittedName>
</protein>
<comment type="similarity">
    <text evidence="4">Belongs to the Omp25/RopB family.</text>
</comment>
<feature type="domain" description="Outer membrane protein beta-barrel" evidence="5">
    <location>
        <begin position="14"/>
        <end position="184"/>
    </location>
</feature>
<accession>A0A212K6F4</accession>
<evidence type="ECO:0000256" key="3">
    <source>
        <dbReference type="ARBA" id="ARBA00023136"/>
    </source>
</evidence>
<evidence type="ECO:0000256" key="1">
    <source>
        <dbReference type="ARBA" id="ARBA00004370"/>
    </source>
</evidence>
<dbReference type="GO" id="GO:0016020">
    <property type="term" value="C:membrane"/>
    <property type="evidence" value="ECO:0007669"/>
    <property type="project" value="UniProtKB-SubCell"/>
</dbReference>
<keyword evidence="3" id="KW-0472">Membrane</keyword>
<dbReference type="Pfam" id="PF13505">
    <property type="entry name" value="OMP_b-brl"/>
    <property type="match status" value="1"/>
</dbReference>